<comment type="caution">
    <text evidence="2">The sequence shown here is derived from an EMBL/GenBank/DDBJ whole genome shotgun (WGS) entry which is preliminary data.</text>
</comment>
<evidence type="ECO:0000313" key="2">
    <source>
        <dbReference type="EMBL" id="MFC5355647.1"/>
    </source>
</evidence>
<evidence type="ECO:0000259" key="1">
    <source>
        <dbReference type="Pfam" id="PF00535"/>
    </source>
</evidence>
<dbReference type="Pfam" id="PF00535">
    <property type="entry name" value="Glycos_transf_2"/>
    <property type="match status" value="1"/>
</dbReference>
<dbReference type="InterPro" id="IPR050834">
    <property type="entry name" value="Glycosyltransf_2"/>
</dbReference>
<gene>
    <name evidence="2" type="ORF">ACFPMG_11575</name>
</gene>
<dbReference type="RefSeq" id="WP_376995280.1">
    <property type="nucleotide sequence ID" value="NZ_JBHSLC010000017.1"/>
</dbReference>
<reference evidence="3" key="1">
    <citation type="journal article" date="2019" name="Int. J. Syst. Evol. Microbiol.">
        <title>The Global Catalogue of Microorganisms (GCM) 10K type strain sequencing project: providing services to taxonomists for standard genome sequencing and annotation.</title>
        <authorList>
            <consortium name="The Broad Institute Genomics Platform"/>
            <consortium name="The Broad Institute Genome Sequencing Center for Infectious Disease"/>
            <person name="Wu L."/>
            <person name="Ma J."/>
        </authorList>
    </citation>
    <scope>NUCLEOTIDE SEQUENCE [LARGE SCALE GENOMIC DNA]</scope>
    <source>
        <strain evidence="3">CCUG 58760</strain>
    </source>
</reference>
<feature type="domain" description="Glycosyltransferase 2-like" evidence="1">
    <location>
        <begin position="13"/>
        <end position="172"/>
    </location>
</feature>
<keyword evidence="3" id="KW-1185">Reference proteome</keyword>
<dbReference type="Gene3D" id="3.90.550.10">
    <property type="entry name" value="Spore Coat Polysaccharide Biosynthesis Protein SpsA, Chain A"/>
    <property type="match status" value="1"/>
</dbReference>
<dbReference type="GO" id="GO:0016757">
    <property type="term" value="F:glycosyltransferase activity"/>
    <property type="evidence" value="ECO:0007669"/>
    <property type="project" value="UniProtKB-KW"/>
</dbReference>
<dbReference type="CDD" id="cd06433">
    <property type="entry name" value="GT_2_WfgS_like"/>
    <property type="match status" value="1"/>
</dbReference>
<dbReference type="InterPro" id="IPR001173">
    <property type="entry name" value="Glyco_trans_2-like"/>
</dbReference>
<dbReference type="EC" id="2.4.-.-" evidence="2"/>
<dbReference type="PANTHER" id="PTHR43685:SF2">
    <property type="entry name" value="GLYCOSYLTRANSFERASE 2-LIKE DOMAIN-CONTAINING PROTEIN"/>
    <property type="match status" value="1"/>
</dbReference>
<keyword evidence="2" id="KW-0808">Transferase</keyword>
<organism evidence="2 3">
    <name type="scientific">Azospirillum himalayense</name>
    <dbReference type="NCBI Taxonomy" id="654847"/>
    <lineage>
        <taxon>Bacteria</taxon>
        <taxon>Pseudomonadati</taxon>
        <taxon>Pseudomonadota</taxon>
        <taxon>Alphaproteobacteria</taxon>
        <taxon>Rhodospirillales</taxon>
        <taxon>Azospirillaceae</taxon>
        <taxon>Azospirillum</taxon>
    </lineage>
</organism>
<name>A0ABW0G3K0_9PROT</name>
<keyword evidence="2" id="KW-0328">Glycosyltransferase</keyword>
<dbReference type="EMBL" id="JBHSLC010000017">
    <property type="protein sequence ID" value="MFC5355647.1"/>
    <property type="molecule type" value="Genomic_DNA"/>
</dbReference>
<accession>A0ABW0G3K0</accession>
<dbReference type="Proteomes" id="UP001596166">
    <property type="component" value="Unassembled WGS sequence"/>
</dbReference>
<dbReference type="SUPFAM" id="SSF53448">
    <property type="entry name" value="Nucleotide-diphospho-sugar transferases"/>
    <property type="match status" value="1"/>
</dbReference>
<protein>
    <submittedName>
        <fullName evidence="2">Glycosyltransferase family 2 protein</fullName>
        <ecNumber evidence="2">2.4.-.-</ecNumber>
    </submittedName>
</protein>
<proteinExistence type="predicted"/>
<sequence length="329" mass="37363">MATESAVTPIGISVVVPSYNQGRFVDETLRSLLDQGYPDLDILVMDGGSTDDTVERLRAYGDRIRWVSEKDEGQTDAIIKGFARTAKPWITWLNSDDVQCDRALWRVSEVVAADPAVEVVVGRAHYMDADGSNPRPYPTIDVGPEVDVRREVFEKGYMAQPSIFFRRDLYDRVGGLNRALNFCMDYDLWARFAAAGARFGKIDADISGNRWYETTKTAGQTLDLYAEILATQHRVFGAVSPYFVQAVSDHLYAKFHSKFYGDRGHLFFRWLYFKALWVIINVRAPWYCAKGLACQTIAKSGPIVGDRMTLKDWRDGFRTFLKHGREIQP</sequence>
<dbReference type="PANTHER" id="PTHR43685">
    <property type="entry name" value="GLYCOSYLTRANSFERASE"/>
    <property type="match status" value="1"/>
</dbReference>
<dbReference type="InterPro" id="IPR029044">
    <property type="entry name" value="Nucleotide-diphossugar_trans"/>
</dbReference>
<evidence type="ECO:0000313" key="3">
    <source>
        <dbReference type="Proteomes" id="UP001596166"/>
    </source>
</evidence>